<evidence type="ECO:0000313" key="3">
    <source>
        <dbReference type="Proteomes" id="UP000308528"/>
    </source>
</evidence>
<comment type="caution">
    <text evidence="2">The sequence shown here is derived from an EMBL/GenBank/DDBJ whole genome shotgun (WGS) entry which is preliminary data.</text>
</comment>
<sequence>MDPAQFGLFATPLEAMIPADAEVRVVAAFVDQLDLPALGFKPVQADGASAYGPDLLLKLYLYGYLNRIRSSRQLQRACEVNIEVMWLTGNLRPKYHTIADFRKNHPKALKAVFKEYVLLLKDWDLIAGQRLAVDGTKIHAQNAPRHLG</sequence>
<organism evidence="2 3">
    <name type="scientific">Neolewinella litorea</name>
    <dbReference type="NCBI Taxonomy" id="2562452"/>
    <lineage>
        <taxon>Bacteria</taxon>
        <taxon>Pseudomonadati</taxon>
        <taxon>Bacteroidota</taxon>
        <taxon>Saprospiria</taxon>
        <taxon>Saprospirales</taxon>
        <taxon>Lewinellaceae</taxon>
        <taxon>Neolewinella</taxon>
    </lineage>
</organism>
<dbReference type="EMBL" id="SRSF01000005">
    <property type="protein sequence ID" value="THH37980.1"/>
    <property type="molecule type" value="Genomic_DNA"/>
</dbReference>
<evidence type="ECO:0000313" key="2">
    <source>
        <dbReference type="EMBL" id="THH37980.1"/>
    </source>
</evidence>
<gene>
    <name evidence="2" type="ORF">E4021_13190</name>
</gene>
<dbReference type="RefSeq" id="WP_136459827.1">
    <property type="nucleotide sequence ID" value="NZ_SRSF01000005.1"/>
</dbReference>
<dbReference type="AlphaFoldDB" id="A0A4S4NP19"/>
<evidence type="ECO:0000259" key="1">
    <source>
        <dbReference type="Pfam" id="PF05598"/>
    </source>
</evidence>
<dbReference type="Proteomes" id="UP000308528">
    <property type="component" value="Unassembled WGS sequence"/>
</dbReference>
<accession>A0A4S4NP19</accession>
<keyword evidence="3" id="KW-1185">Reference proteome</keyword>
<reference evidence="2 3" key="1">
    <citation type="submission" date="2019-04" db="EMBL/GenBank/DDBJ databases">
        <title>Lewinella litorea sp. nov., isolated from a marine sand.</title>
        <authorList>
            <person name="Yoon J.-H."/>
        </authorList>
    </citation>
    <scope>NUCLEOTIDE SEQUENCE [LARGE SCALE GENOMIC DNA]</scope>
    <source>
        <strain evidence="2 3">HSMS-39</strain>
    </source>
</reference>
<dbReference type="OrthoDB" id="1121830at2"/>
<dbReference type="InterPro" id="IPR008490">
    <property type="entry name" value="Transposase_InsH_N"/>
</dbReference>
<feature type="domain" description="Transposase InsH N-terminal" evidence="1">
    <location>
        <begin position="13"/>
        <end position="103"/>
    </location>
</feature>
<dbReference type="Pfam" id="PF05598">
    <property type="entry name" value="DUF772"/>
    <property type="match status" value="1"/>
</dbReference>
<protein>
    <submittedName>
        <fullName evidence="2">Transposase</fullName>
    </submittedName>
</protein>
<dbReference type="PANTHER" id="PTHR33408">
    <property type="entry name" value="TRANSPOSASE"/>
    <property type="match status" value="1"/>
</dbReference>
<proteinExistence type="predicted"/>
<dbReference type="PANTHER" id="PTHR33408:SF2">
    <property type="entry name" value="TRANSPOSASE DDE DOMAIN-CONTAINING PROTEIN"/>
    <property type="match status" value="1"/>
</dbReference>
<name>A0A4S4NP19_9BACT</name>